<protein>
    <recommendedName>
        <fullName evidence="2">DUF4845 domain-containing protein</fullName>
    </recommendedName>
</protein>
<proteinExistence type="predicted"/>
<accession>X0ZSV1</accession>
<evidence type="ECO:0000313" key="1">
    <source>
        <dbReference type="EMBL" id="GAG63478.1"/>
    </source>
</evidence>
<comment type="caution">
    <text evidence="1">The sequence shown here is derived from an EMBL/GenBank/DDBJ whole genome shotgun (WGS) entry which is preliminary data.</text>
</comment>
<sequence length="137" mass="15834">MKTFIVTIAAVILLMVFPMQIVLDIVNSHKIERFDEIVYCACQKARTDGRFTESNISKMKSSILSEFPDVTEDEIIIDVETSIKYKRFEFDSRETINYRIGVPVKKIINLGKLLGIKDEDNRTDYIMEGYVLSEVLE</sequence>
<dbReference type="AlphaFoldDB" id="X0ZSV1"/>
<organism evidence="1">
    <name type="scientific">marine sediment metagenome</name>
    <dbReference type="NCBI Taxonomy" id="412755"/>
    <lineage>
        <taxon>unclassified sequences</taxon>
        <taxon>metagenomes</taxon>
        <taxon>ecological metagenomes</taxon>
    </lineage>
</organism>
<gene>
    <name evidence="1" type="ORF">S01H4_04354</name>
</gene>
<dbReference type="EMBL" id="BART01001159">
    <property type="protein sequence ID" value="GAG63478.1"/>
    <property type="molecule type" value="Genomic_DNA"/>
</dbReference>
<reference evidence="1" key="1">
    <citation type="journal article" date="2014" name="Front. Microbiol.">
        <title>High frequency of phylogenetically diverse reductive dehalogenase-homologous genes in deep subseafloor sedimentary metagenomes.</title>
        <authorList>
            <person name="Kawai M."/>
            <person name="Futagami T."/>
            <person name="Toyoda A."/>
            <person name="Takaki Y."/>
            <person name="Nishi S."/>
            <person name="Hori S."/>
            <person name="Arai W."/>
            <person name="Tsubouchi T."/>
            <person name="Morono Y."/>
            <person name="Uchiyama I."/>
            <person name="Ito T."/>
            <person name="Fujiyama A."/>
            <person name="Inagaki F."/>
            <person name="Takami H."/>
        </authorList>
    </citation>
    <scope>NUCLEOTIDE SEQUENCE</scope>
    <source>
        <strain evidence="1">Expedition CK06-06</strain>
    </source>
</reference>
<evidence type="ECO:0008006" key="2">
    <source>
        <dbReference type="Google" id="ProtNLM"/>
    </source>
</evidence>
<name>X0ZSV1_9ZZZZ</name>